<reference evidence="1" key="2">
    <citation type="journal article" date="2015" name="Data Brief">
        <title>Shoot transcriptome of the giant reed, Arundo donax.</title>
        <authorList>
            <person name="Barrero R.A."/>
            <person name="Guerrero F.D."/>
            <person name="Moolhuijzen P."/>
            <person name="Goolsby J.A."/>
            <person name="Tidwell J."/>
            <person name="Bellgard S.E."/>
            <person name="Bellgard M.I."/>
        </authorList>
    </citation>
    <scope>NUCLEOTIDE SEQUENCE</scope>
    <source>
        <tissue evidence="1">Shoot tissue taken approximately 20 cm above the soil surface</tissue>
    </source>
</reference>
<evidence type="ECO:0000313" key="1">
    <source>
        <dbReference type="EMBL" id="JAD17487.1"/>
    </source>
</evidence>
<dbReference type="EMBL" id="GBRH01280408">
    <property type="protein sequence ID" value="JAD17487.1"/>
    <property type="molecule type" value="Transcribed_RNA"/>
</dbReference>
<proteinExistence type="predicted"/>
<organism evidence="1">
    <name type="scientific">Arundo donax</name>
    <name type="common">Giant reed</name>
    <name type="synonym">Donax arundinaceus</name>
    <dbReference type="NCBI Taxonomy" id="35708"/>
    <lineage>
        <taxon>Eukaryota</taxon>
        <taxon>Viridiplantae</taxon>
        <taxon>Streptophyta</taxon>
        <taxon>Embryophyta</taxon>
        <taxon>Tracheophyta</taxon>
        <taxon>Spermatophyta</taxon>
        <taxon>Magnoliopsida</taxon>
        <taxon>Liliopsida</taxon>
        <taxon>Poales</taxon>
        <taxon>Poaceae</taxon>
        <taxon>PACMAD clade</taxon>
        <taxon>Arundinoideae</taxon>
        <taxon>Arundineae</taxon>
        <taxon>Arundo</taxon>
    </lineage>
</organism>
<accession>A0A0A8Y0E5</accession>
<name>A0A0A8Y0E5_ARUDO</name>
<sequence>MVTIDVLCGCDLITNLLQIYETIVSVNHWPTTQLPIAPLVLSQHMTKLQVGGEEA</sequence>
<protein>
    <submittedName>
        <fullName evidence="1">Uncharacterized protein</fullName>
    </submittedName>
</protein>
<reference evidence="1" key="1">
    <citation type="submission" date="2014-09" db="EMBL/GenBank/DDBJ databases">
        <authorList>
            <person name="Magalhaes I.L.F."/>
            <person name="Oliveira U."/>
            <person name="Santos F.R."/>
            <person name="Vidigal T.H.D.A."/>
            <person name="Brescovit A.D."/>
            <person name="Santos A.J."/>
        </authorList>
    </citation>
    <scope>NUCLEOTIDE SEQUENCE</scope>
    <source>
        <tissue evidence="1">Shoot tissue taken approximately 20 cm above the soil surface</tissue>
    </source>
</reference>
<dbReference type="AlphaFoldDB" id="A0A0A8Y0E5"/>